<dbReference type="KEGG" id="pabs:JIR001_06740"/>
<sequence>MFGFRRNRSKQNLLEMTPQLKTHLHLEREEGATSAALILPRTSWLERLSVKYLKQPAAIRVQLDALGTFVLSHCNGRYTVREIADRVRERFGEEAEPLLPRLIKFMQIVEANGWIVWRER</sequence>
<gene>
    <name evidence="1" type="ORF">JIR001_06740</name>
</gene>
<dbReference type="AlphaFoldDB" id="A0A8D5UCF0"/>
<dbReference type="Gene3D" id="1.10.10.1150">
    <property type="entry name" value="Coenzyme PQQ synthesis protein D (PqqD)"/>
    <property type="match status" value="1"/>
</dbReference>
<evidence type="ECO:0000313" key="1">
    <source>
        <dbReference type="EMBL" id="BCU80891.1"/>
    </source>
</evidence>
<reference evidence="1" key="1">
    <citation type="journal article" date="2013" name="Int. J. Syst. Evol. Microbiol.">
        <title>Polycladomyces abyssicola gen. nov., sp. nov., a thermophilic filamentous bacterium isolated from hemipelagic sediment.</title>
        <authorList>
            <person name="Tsubouchi T."/>
            <person name="Shimane Y."/>
            <person name="Mori K."/>
            <person name="Usui K."/>
            <person name="Hiraki T."/>
            <person name="Tame A."/>
            <person name="Uematsu K."/>
            <person name="Maruyama T."/>
            <person name="Hatada Y."/>
        </authorList>
    </citation>
    <scope>NUCLEOTIDE SEQUENCE</scope>
    <source>
        <strain evidence="1">JIR-001</strain>
    </source>
</reference>
<organism evidence="1 2">
    <name type="scientific">Polycladomyces abyssicola</name>
    <dbReference type="NCBI Taxonomy" id="1125966"/>
    <lineage>
        <taxon>Bacteria</taxon>
        <taxon>Bacillati</taxon>
        <taxon>Bacillota</taxon>
        <taxon>Bacilli</taxon>
        <taxon>Bacillales</taxon>
        <taxon>Thermoactinomycetaceae</taxon>
        <taxon>Polycladomyces</taxon>
    </lineage>
</organism>
<dbReference type="EMBL" id="AP024601">
    <property type="protein sequence ID" value="BCU80891.1"/>
    <property type="molecule type" value="Genomic_DNA"/>
</dbReference>
<proteinExistence type="predicted"/>
<dbReference type="Proteomes" id="UP000677436">
    <property type="component" value="Chromosome"/>
</dbReference>
<dbReference type="RefSeq" id="WP_246512184.1">
    <property type="nucleotide sequence ID" value="NZ_AP024601.1"/>
</dbReference>
<evidence type="ECO:0000313" key="2">
    <source>
        <dbReference type="Proteomes" id="UP000677436"/>
    </source>
</evidence>
<dbReference type="Pfam" id="PF05402">
    <property type="entry name" value="PqqD"/>
    <property type="match status" value="1"/>
</dbReference>
<reference evidence="1" key="2">
    <citation type="journal article" date="2021" name="Microbiol. Resour. Announc.">
        <title>Complete Genome Sequence of Polycladomyces abyssicola JIR-001T, Isolated from Hemipelagic Sediment in Deep Seawater.</title>
        <authorList>
            <person name="Tsubouchi T."/>
            <person name="Kaneko Y."/>
        </authorList>
    </citation>
    <scope>NUCLEOTIDE SEQUENCE</scope>
    <source>
        <strain evidence="1">JIR-001</strain>
    </source>
</reference>
<protein>
    <submittedName>
        <fullName evidence="1">Uncharacterized protein</fullName>
    </submittedName>
</protein>
<dbReference type="InterPro" id="IPR041881">
    <property type="entry name" value="PqqD_sf"/>
</dbReference>
<keyword evidence="2" id="KW-1185">Reference proteome</keyword>
<name>A0A8D5UCF0_9BACL</name>
<accession>A0A8D5UCF0</accession>
<dbReference type="InterPro" id="IPR008792">
    <property type="entry name" value="PQQD"/>
</dbReference>